<keyword evidence="10" id="KW-1185">Reference proteome</keyword>
<dbReference type="RefSeq" id="WP_067751535.1">
    <property type="nucleotide sequence ID" value="NZ_CP015772.1"/>
</dbReference>
<dbReference type="InterPro" id="IPR005467">
    <property type="entry name" value="His_kinase_dom"/>
</dbReference>
<feature type="transmembrane region" description="Helical" evidence="7">
    <location>
        <begin position="61"/>
        <end position="79"/>
    </location>
</feature>
<dbReference type="GO" id="GO:0005886">
    <property type="term" value="C:plasma membrane"/>
    <property type="evidence" value="ECO:0007669"/>
    <property type="project" value="TreeGrafter"/>
</dbReference>
<keyword evidence="7" id="KW-1133">Transmembrane helix</keyword>
<dbReference type="KEGG" id="nia:A8C56_02395"/>
<feature type="transmembrane region" description="Helical" evidence="7">
    <location>
        <begin position="35"/>
        <end position="55"/>
    </location>
</feature>
<feature type="domain" description="Histidine kinase" evidence="8">
    <location>
        <begin position="213"/>
        <end position="428"/>
    </location>
</feature>
<evidence type="ECO:0000313" key="9">
    <source>
        <dbReference type="EMBL" id="ANH79976.1"/>
    </source>
</evidence>
<dbReference type="InterPro" id="IPR036890">
    <property type="entry name" value="HATPase_C_sf"/>
</dbReference>
<dbReference type="PRINTS" id="PR00344">
    <property type="entry name" value="BCTRLSENSOR"/>
</dbReference>
<dbReference type="STRING" id="1176587.A8C56_02395"/>
<evidence type="ECO:0000313" key="10">
    <source>
        <dbReference type="Proteomes" id="UP000077667"/>
    </source>
</evidence>
<evidence type="ECO:0000256" key="6">
    <source>
        <dbReference type="ARBA" id="ARBA00023012"/>
    </source>
</evidence>
<evidence type="ECO:0000256" key="5">
    <source>
        <dbReference type="ARBA" id="ARBA00022777"/>
    </source>
</evidence>
<dbReference type="SMART" id="SM00387">
    <property type="entry name" value="HATPase_c"/>
    <property type="match status" value="1"/>
</dbReference>
<dbReference type="EC" id="2.7.13.3" evidence="2"/>
<dbReference type="Proteomes" id="UP000077667">
    <property type="component" value="Chromosome"/>
</dbReference>
<evidence type="ECO:0000256" key="7">
    <source>
        <dbReference type="SAM" id="Phobius"/>
    </source>
</evidence>
<protein>
    <recommendedName>
        <fullName evidence="2">histidine kinase</fullName>
        <ecNumber evidence="2">2.7.13.3</ecNumber>
    </recommendedName>
</protein>
<dbReference type="Gene3D" id="1.10.287.130">
    <property type="match status" value="1"/>
</dbReference>
<feature type="transmembrane region" description="Helical" evidence="7">
    <location>
        <begin position="86"/>
        <end position="109"/>
    </location>
</feature>
<dbReference type="OrthoDB" id="9810447at2"/>
<dbReference type="CDD" id="cd00082">
    <property type="entry name" value="HisKA"/>
    <property type="match status" value="1"/>
</dbReference>
<evidence type="ECO:0000256" key="3">
    <source>
        <dbReference type="ARBA" id="ARBA00022553"/>
    </source>
</evidence>
<proteinExistence type="predicted"/>
<evidence type="ECO:0000259" key="8">
    <source>
        <dbReference type="PROSITE" id="PS50109"/>
    </source>
</evidence>
<dbReference type="SUPFAM" id="SSF55874">
    <property type="entry name" value="ATPase domain of HSP90 chaperone/DNA topoisomerase II/histidine kinase"/>
    <property type="match status" value="1"/>
</dbReference>
<keyword evidence="6" id="KW-0902">Two-component regulatory system</keyword>
<feature type="transmembrane region" description="Helical" evidence="7">
    <location>
        <begin position="162"/>
        <end position="182"/>
    </location>
</feature>
<dbReference type="Gene3D" id="3.30.565.10">
    <property type="entry name" value="Histidine kinase-like ATPase, C-terminal domain"/>
    <property type="match status" value="1"/>
</dbReference>
<dbReference type="PANTHER" id="PTHR45453:SF1">
    <property type="entry name" value="PHOSPHATE REGULON SENSOR PROTEIN PHOR"/>
    <property type="match status" value="1"/>
</dbReference>
<dbReference type="InterPro" id="IPR050351">
    <property type="entry name" value="BphY/WalK/GraS-like"/>
</dbReference>
<dbReference type="Pfam" id="PF02518">
    <property type="entry name" value="HATPase_c"/>
    <property type="match status" value="1"/>
</dbReference>
<reference evidence="9 10" key="1">
    <citation type="submission" date="2016-05" db="EMBL/GenBank/DDBJ databases">
        <title>Niabella ginsenosidivorans BS26 whole genome sequencing.</title>
        <authorList>
            <person name="Im W.T."/>
            <person name="Siddiqi M.Z."/>
        </authorList>
    </citation>
    <scope>NUCLEOTIDE SEQUENCE [LARGE SCALE GENOMIC DNA]</scope>
    <source>
        <strain evidence="9 10">BS26</strain>
    </source>
</reference>
<organism evidence="9 10">
    <name type="scientific">Niabella ginsenosidivorans</name>
    <dbReference type="NCBI Taxonomy" id="1176587"/>
    <lineage>
        <taxon>Bacteria</taxon>
        <taxon>Pseudomonadati</taxon>
        <taxon>Bacteroidota</taxon>
        <taxon>Chitinophagia</taxon>
        <taxon>Chitinophagales</taxon>
        <taxon>Chitinophagaceae</taxon>
        <taxon>Niabella</taxon>
    </lineage>
</organism>
<evidence type="ECO:0000256" key="2">
    <source>
        <dbReference type="ARBA" id="ARBA00012438"/>
    </source>
</evidence>
<dbReference type="PROSITE" id="PS50109">
    <property type="entry name" value="HIS_KIN"/>
    <property type="match status" value="1"/>
</dbReference>
<dbReference type="InterPro" id="IPR036097">
    <property type="entry name" value="HisK_dim/P_sf"/>
</dbReference>
<accession>A0A1A9HX69</accession>
<evidence type="ECO:0000256" key="1">
    <source>
        <dbReference type="ARBA" id="ARBA00000085"/>
    </source>
</evidence>
<dbReference type="InterPro" id="IPR003661">
    <property type="entry name" value="HisK_dim/P_dom"/>
</dbReference>
<keyword evidence="4" id="KW-0808">Transferase</keyword>
<keyword evidence="5" id="KW-0418">Kinase</keyword>
<evidence type="ECO:0000256" key="4">
    <source>
        <dbReference type="ARBA" id="ARBA00022679"/>
    </source>
</evidence>
<sequence>MIKKVFKTVIAYLERKASIGTYPGMPYLEERRTRLLNLIALPCVPLMFFFCIVNLVQGRYILSAINMANTLSSIFVLVLHYHKRYYFARLFLLGFNLVFFTIAGLYFHNGSEYFLLSILLVTMLVYDEGWLEIILCILVVLAIMLVIFFPQPSVLGAPVSRGRVFANILSVTVFIVFIILFFKRIQYGYQSQVEHQRQALQAMNQDKEKLFSIVAHDIRSPLITLQSLLDQFQEGVLSADELLAASGLLRERVAGLNGTLDNLLRWSTLGMQGLHTQPRNFYLLPILTEAIQFFDLLIAQKNIQIHTRVPDTAVLYADRDQVSVILRNLISNAVKFSFEGGTITVGMEEHNGMIVLSVADQGAGMDEQRLSTLFLNRQQPEFGTAGERGTGLGLLLCKEFAQLNNGDIRVKSLPGKGTVFSISLQKGTLPASANKALTLTTE</sequence>
<keyword evidence="3" id="KW-0597">Phosphoprotein</keyword>
<dbReference type="GO" id="GO:0004721">
    <property type="term" value="F:phosphoprotein phosphatase activity"/>
    <property type="evidence" value="ECO:0007669"/>
    <property type="project" value="TreeGrafter"/>
</dbReference>
<dbReference type="AlphaFoldDB" id="A0A1A9HX69"/>
<dbReference type="SUPFAM" id="SSF47384">
    <property type="entry name" value="Homodimeric domain of signal transducing histidine kinase"/>
    <property type="match status" value="1"/>
</dbReference>
<dbReference type="GO" id="GO:0016036">
    <property type="term" value="P:cellular response to phosphate starvation"/>
    <property type="evidence" value="ECO:0007669"/>
    <property type="project" value="TreeGrafter"/>
</dbReference>
<name>A0A1A9HX69_9BACT</name>
<dbReference type="PANTHER" id="PTHR45453">
    <property type="entry name" value="PHOSPHATE REGULON SENSOR PROTEIN PHOR"/>
    <property type="match status" value="1"/>
</dbReference>
<dbReference type="EMBL" id="CP015772">
    <property type="protein sequence ID" value="ANH79976.1"/>
    <property type="molecule type" value="Genomic_DNA"/>
</dbReference>
<keyword evidence="7" id="KW-0812">Transmembrane</keyword>
<feature type="transmembrane region" description="Helical" evidence="7">
    <location>
        <begin position="129"/>
        <end position="150"/>
    </location>
</feature>
<dbReference type="GO" id="GO:0000155">
    <property type="term" value="F:phosphorelay sensor kinase activity"/>
    <property type="evidence" value="ECO:0007669"/>
    <property type="project" value="InterPro"/>
</dbReference>
<dbReference type="InterPro" id="IPR004358">
    <property type="entry name" value="Sig_transdc_His_kin-like_C"/>
</dbReference>
<comment type="catalytic activity">
    <reaction evidence="1">
        <text>ATP + protein L-histidine = ADP + protein N-phospho-L-histidine.</text>
        <dbReference type="EC" id="2.7.13.3"/>
    </reaction>
</comment>
<dbReference type="InterPro" id="IPR003594">
    <property type="entry name" value="HATPase_dom"/>
</dbReference>
<gene>
    <name evidence="9" type="ORF">A8C56_02395</name>
</gene>
<keyword evidence="7" id="KW-0472">Membrane</keyword>